<keyword evidence="3" id="KW-0808">Transferase</keyword>
<dbReference type="EC" id="2.3.2.27" evidence="2"/>
<dbReference type="InterPro" id="IPR013083">
    <property type="entry name" value="Znf_RING/FYVE/PHD"/>
</dbReference>
<evidence type="ECO:0000256" key="8">
    <source>
        <dbReference type="PROSITE-ProRule" id="PRU00175"/>
    </source>
</evidence>
<dbReference type="SMART" id="SM00184">
    <property type="entry name" value="RING"/>
    <property type="match status" value="1"/>
</dbReference>
<evidence type="ECO:0000256" key="3">
    <source>
        <dbReference type="ARBA" id="ARBA00022679"/>
    </source>
</evidence>
<feature type="domain" description="RING-type" evidence="10">
    <location>
        <begin position="30"/>
        <end position="70"/>
    </location>
</feature>
<feature type="region of interest" description="Disordered" evidence="9">
    <location>
        <begin position="229"/>
        <end position="268"/>
    </location>
</feature>
<dbReference type="FunFam" id="3.30.40.10:FF:000746">
    <property type="entry name" value="E3 ubiquitin-protein ligase RHF2A"/>
    <property type="match status" value="1"/>
</dbReference>
<comment type="catalytic activity">
    <reaction evidence="1">
        <text>S-ubiquitinyl-[E2 ubiquitin-conjugating enzyme]-L-cysteine + [acceptor protein]-L-lysine = [E2 ubiquitin-conjugating enzyme]-L-cysteine + N(6)-ubiquitinyl-[acceptor protein]-L-lysine.</text>
        <dbReference type="EC" id="2.3.2.27"/>
    </reaction>
</comment>
<gene>
    <name evidence="11" type="ORF">JCGZ_08720</name>
</gene>
<feature type="region of interest" description="Disordered" evidence="9">
    <location>
        <begin position="168"/>
        <end position="211"/>
    </location>
</feature>
<dbReference type="PANTHER" id="PTHR46463:SF78">
    <property type="entry name" value="RING-TYPE DOMAIN-CONTAINING PROTEIN"/>
    <property type="match status" value="1"/>
</dbReference>
<evidence type="ECO:0000313" key="11">
    <source>
        <dbReference type="EMBL" id="KDP36076.1"/>
    </source>
</evidence>
<feature type="compositionally biased region" description="Low complexity" evidence="9">
    <location>
        <begin position="372"/>
        <end position="385"/>
    </location>
</feature>
<feature type="region of interest" description="Disordered" evidence="9">
    <location>
        <begin position="331"/>
        <end position="385"/>
    </location>
</feature>
<reference evidence="11 12" key="1">
    <citation type="journal article" date="2014" name="PLoS ONE">
        <title>Global Analysis of Gene Expression Profiles in Physic Nut (Jatropha curcas L.) Seedlings Exposed to Salt Stress.</title>
        <authorList>
            <person name="Zhang L."/>
            <person name="Zhang C."/>
            <person name="Wu P."/>
            <person name="Chen Y."/>
            <person name="Li M."/>
            <person name="Jiang H."/>
            <person name="Wu G."/>
        </authorList>
    </citation>
    <scope>NUCLEOTIDE SEQUENCE [LARGE SCALE GENOMIC DNA]</scope>
    <source>
        <strain evidence="12">cv. GZQX0401</strain>
        <tissue evidence="11">Young leaves</tissue>
    </source>
</reference>
<evidence type="ECO:0000256" key="6">
    <source>
        <dbReference type="ARBA" id="ARBA00022786"/>
    </source>
</evidence>
<evidence type="ECO:0000256" key="7">
    <source>
        <dbReference type="ARBA" id="ARBA00022833"/>
    </source>
</evidence>
<feature type="compositionally biased region" description="Low complexity" evidence="9">
    <location>
        <begin position="176"/>
        <end position="190"/>
    </location>
</feature>
<protein>
    <recommendedName>
        <fullName evidence="2">RING-type E3 ubiquitin transferase</fullName>
        <ecNumber evidence="2">2.3.2.27</ecNumber>
    </recommendedName>
</protein>
<keyword evidence="7" id="KW-0862">Zinc</keyword>
<dbReference type="AlphaFoldDB" id="A0A067KIL9"/>
<dbReference type="Proteomes" id="UP000027138">
    <property type="component" value="Unassembled WGS sequence"/>
</dbReference>
<dbReference type="Gene3D" id="3.30.40.10">
    <property type="entry name" value="Zinc/RING finger domain, C3HC4 (zinc finger)"/>
    <property type="match status" value="1"/>
</dbReference>
<feature type="compositionally biased region" description="Basic and acidic residues" evidence="9">
    <location>
        <begin position="331"/>
        <end position="340"/>
    </location>
</feature>
<name>A0A067KIL9_JATCU</name>
<evidence type="ECO:0000313" key="12">
    <source>
        <dbReference type="Proteomes" id="UP000027138"/>
    </source>
</evidence>
<keyword evidence="4" id="KW-0479">Metal-binding</keyword>
<evidence type="ECO:0000259" key="10">
    <source>
        <dbReference type="PROSITE" id="PS50089"/>
    </source>
</evidence>
<dbReference type="STRING" id="180498.A0A067KIL9"/>
<dbReference type="OrthoDB" id="1681166at2759"/>
<keyword evidence="5 8" id="KW-0863">Zinc-finger</keyword>
<keyword evidence="12" id="KW-1185">Reference proteome</keyword>
<sequence>MEEAKKTETHMTSAAAFVEGGIQESFDDACSICLEEFCESDPSTLTNCKHEFHLQCILEWCQRSSKCPMCLQAIGLKDPTSQELLEAVERERNFRAAPSRNATIFRHPMLGDFELQHLPVGASDSDLEERIIQHLAAAAAMGRSHHFGRRAGHRNRQSSNSRPQFLVFSAHPNAPSSGHVSSSLSQVGVGSEPGTVDVASSSAPLTFPGDEIGQQTLQFPSVLTAESSSASGSTVMPANHRGISFNDRSNASSLPNQDRAGPSEFQSFSESLKSRLNAVSMRYRESFSRSTRGLKERLFSRNSSMSDLRSEVRREVNAGFATVSRMMERLETRDNSRDNQDPVSNYSTDYSVAERSNQSNANSRRESPLHGSSTSASCATSSAST</sequence>
<proteinExistence type="predicted"/>
<evidence type="ECO:0000256" key="4">
    <source>
        <dbReference type="ARBA" id="ARBA00022723"/>
    </source>
</evidence>
<organism evidence="11 12">
    <name type="scientific">Jatropha curcas</name>
    <name type="common">Barbados nut</name>
    <dbReference type="NCBI Taxonomy" id="180498"/>
    <lineage>
        <taxon>Eukaryota</taxon>
        <taxon>Viridiplantae</taxon>
        <taxon>Streptophyta</taxon>
        <taxon>Embryophyta</taxon>
        <taxon>Tracheophyta</taxon>
        <taxon>Spermatophyta</taxon>
        <taxon>Magnoliopsida</taxon>
        <taxon>eudicotyledons</taxon>
        <taxon>Gunneridae</taxon>
        <taxon>Pentapetalae</taxon>
        <taxon>rosids</taxon>
        <taxon>fabids</taxon>
        <taxon>Malpighiales</taxon>
        <taxon>Euphorbiaceae</taxon>
        <taxon>Crotonoideae</taxon>
        <taxon>Jatropheae</taxon>
        <taxon>Jatropha</taxon>
    </lineage>
</organism>
<dbReference type="GO" id="GO:0008270">
    <property type="term" value="F:zinc ion binding"/>
    <property type="evidence" value="ECO:0007669"/>
    <property type="project" value="UniProtKB-KW"/>
</dbReference>
<evidence type="ECO:0000256" key="1">
    <source>
        <dbReference type="ARBA" id="ARBA00000900"/>
    </source>
</evidence>
<dbReference type="KEGG" id="jcu:105635778"/>
<keyword evidence="6" id="KW-0833">Ubl conjugation pathway</keyword>
<dbReference type="PANTHER" id="PTHR46463">
    <property type="entry name" value="ZINC FINGER, RING/FYVE/PHD-TYPE"/>
    <property type="match status" value="1"/>
</dbReference>
<dbReference type="PROSITE" id="PS50089">
    <property type="entry name" value="ZF_RING_2"/>
    <property type="match status" value="1"/>
</dbReference>
<accession>A0A067KIL9</accession>
<evidence type="ECO:0000256" key="9">
    <source>
        <dbReference type="SAM" id="MobiDB-lite"/>
    </source>
</evidence>
<dbReference type="SUPFAM" id="SSF57850">
    <property type="entry name" value="RING/U-box"/>
    <property type="match status" value="1"/>
</dbReference>
<dbReference type="EMBL" id="KK914453">
    <property type="protein sequence ID" value="KDP36076.1"/>
    <property type="molecule type" value="Genomic_DNA"/>
</dbReference>
<dbReference type="GO" id="GO:0061630">
    <property type="term" value="F:ubiquitin protein ligase activity"/>
    <property type="evidence" value="ECO:0007669"/>
    <property type="project" value="UniProtKB-EC"/>
</dbReference>
<dbReference type="Pfam" id="PF13639">
    <property type="entry name" value="zf-RING_2"/>
    <property type="match status" value="1"/>
</dbReference>
<evidence type="ECO:0000256" key="2">
    <source>
        <dbReference type="ARBA" id="ARBA00012483"/>
    </source>
</evidence>
<dbReference type="InterPro" id="IPR001841">
    <property type="entry name" value="Znf_RING"/>
</dbReference>
<feature type="compositionally biased region" description="Polar residues" evidence="9">
    <location>
        <begin position="246"/>
        <end position="256"/>
    </location>
</feature>
<feature type="compositionally biased region" description="Polar residues" evidence="9">
    <location>
        <begin position="341"/>
        <end position="362"/>
    </location>
</feature>
<evidence type="ECO:0000256" key="5">
    <source>
        <dbReference type="ARBA" id="ARBA00022771"/>
    </source>
</evidence>